<keyword evidence="9" id="KW-0547">Nucleotide-binding</keyword>
<evidence type="ECO:0000256" key="4">
    <source>
        <dbReference type="ARBA" id="ARBA00022857"/>
    </source>
</evidence>
<evidence type="ECO:0000256" key="11">
    <source>
        <dbReference type="RuleBase" id="RU003691"/>
    </source>
</evidence>
<dbReference type="PRINTS" id="PR00411">
    <property type="entry name" value="PNDRDTASEI"/>
</dbReference>
<dbReference type="SUPFAM" id="SSF51905">
    <property type="entry name" value="FAD/NAD(P)-binding domain"/>
    <property type="match status" value="1"/>
</dbReference>
<dbReference type="InterPro" id="IPR023753">
    <property type="entry name" value="FAD/NAD-binding_dom"/>
</dbReference>
<feature type="domain" description="Pyridine nucleotide-disulphide oxidoreductase dimerisation" evidence="12">
    <location>
        <begin position="354"/>
        <end position="458"/>
    </location>
</feature>
<dbReference type="InterPro" id="IPR036188">
    <property type="entry name" value="FAD/NAD-bd_sf"/>
</dbReference>
<protein>
    <submittedName>
        <fullName evidence="14">Dihydrolipoamide dehydrogenase</fullName>
        <ecNumber evidence="14">1.8.1.4</ecNumber>
    </submittedName>
</protein>
<dbReference type="EC" id="1.8.1.4" evidence="14"/>
<evidence type="ECO:0000313" key="14">
    <source>
        <dbReference type="EMBL" id="VVM07878.1"/>
    </source>
</evidence>
<feature type="binding site" evidence="9">
    <location>
        <position position="311"/>
    </location>
    <ligand>
        <name>FAD</name>
        <dbReference type="ChEBI" id="CHEBI:57692"/>
    </ligand>
</feature>
<feature type="domain" description="FAD/NAD(P)-binding" evidence="13">
    <location>
        <begin position="5"/>
        <end position="326"/>
    </location>
</feature>
<evidence type="ECO:0000259" key="13">
    <source>
        <dbReference type="Pfam" id="PF07992"/>
    </source>
</evidence>
<evidence type="ECO:0000256" key="7">
    <source>
        <dbReference type="ARBA" id="ARBA00023284"/>
    </source>
</evidence>
<dbReference type="AlphaFoldDB" id="A0A5E6MPF2"/>
<evidence type="ECO:0000256" key="9">
    <source>
        <dbReference type="PIRSR" id="PIRSR000350-3"/>
    </source>
</evidence>
<sequence length="486" mass="52377">MEPLFDVAVIGGGSAGFAAARTAAAMGARTALVEGAERLGGLCILAGCMPTKALLEASRRWHTIREADQFGLQTQPVRADFPAIMARTHRLVSEFAADRQKELTQGGFQLIRAHASFLDPHQVALAYPDGQKSILRAKTFVIAAGSRISHPPLPELAEIGFWDSNTVLRQTELPQSLIVLGGGPVAVEYAQFFGRLGVGVRLVQRGPRILKRFDSDLALVLEEAFRDEGIELFTNASLVSAGRSGKEKRLRLVQHGAVHELVAEEIFLATGRTPAREGLHLPAAGIECREKAPVVDLQMRTSVPHLFAAGDFAGIEEVVHIAVLQGEVAGENAARLALGRGAPFRQMDYRLTMEIVFTEPEVARLGLTEAAAHQSGRPVLVARYPFADHGKALLKGATRGFVKLLAEPQRGELLGAGIAGPEASELIHELVALLSVHATAEDLYRLPHYHPTLSEILTYPAEEIARRVAASPQILPPSPHPRPSTP</sequence>
<keyword evidence="7 11" id="KW-0676">Redox-active center</keyword>
<feature type="binding site" evidence="9">
    <location>
        <position position="271"/>
    </location>
    <ligand>
        <name>NAD(+)</name>
        <dbReference type="ChEBI" id="CHEBI:57540"/>
    </ligand>
</feature>
<dbReference type="Gene3D" id="3.50.50.60">
    <property type="entry name" value="FAD/NAD(P)-binding domain"/>
    <property type="match status" value="2"/>
</dbReference>
<evidence type="ECO:0000256" key="2">
    <source>
        <dbReference type="ARBA" id="ARBA00022630"/>
    </source>
</evidence>
<dbReference type="PANTHER" id="PTHR43014">
    <property type="entry name" value="MERCURIC REDUCTASE"/>
    <property type="match status" value="1"/>
</dbReference>
<evidence type="ECO:0000256" key="8">
    <source>
        <dbReference type="PIRSR" id="PIRSR000350-2"/>
    </source>
</evidence>
<accession>A0A5E6MPF2</accession>
<gene>
    <name evidence="14" type="primary">DLD</name>
    <name evidence="14" type="synonym">lpd</name>
    <name evidence="14" type="synonym">pdhD</name>
    <name evidence="14" type="ORF">MAMT_01972</name>
</gene>
<dbReference type="GO" id="GO:0050660">
    <property type="term" value="F:flavin adenine dinucleotide binding"/>
    <property type="evidence" value="ECO:0007669"/>
    <property type="project" value="TreeGrafter"/>
</dbReference>
<dbReference type="Gene3D" id="3.30.390.30">
    <property type="match status" value="1"/>
</dbReference>
<keyword evidence="3 9" id="KW-0274">FAD</keyword>
<dbReference type="InterPro" id="IPR001100">
    <property type="entry name" value="Pyr_nuc-diS_OxRdtase"/>
</dbReference>
<dbReference type="RefSeq" id="WP_178087063.1">
    <property type="nucleotide sequence ID" value="NZ_CABFVA020000114.1"/>
</dbReference>
<evidence type="ECO:0000256" key="5">
    <source>
        <dbReference type="ARBA" id="ARBA00023002"/>
    </source>
</evidence>
<evidence type="ECO:0000313" key="15">
    <source>
        <dbReference type="Proteomes" id="UP000334923"/>
    </source>
</evidence>
<dbReference type="EMBL" id="CABFVA020000114">
    <property type="protein sequence ID" value="VVM07878.1"/>
    <property type="molecule type" value="Genomic_DNA"/>
</dbReference>
<keyword evidence="5 11" id="KW-0560">Oxidoreductase</keyword>
<keyword evidence="6" id="KW-1015">Disulfide bond</keyword>
<reference evidence="14 15" key="1">
    <citation type="submission" date="2019-09" db="EMBL/GenBank/DDBJ databases">
        <authorList>
            <person name="Cremers G."/>
        </authorList>
    </citation>
    <scope>NUCLEOTIDE SEQUENCE [LARGE SCALE GENOMIC DNA]</scope>
    <source>
        <strain evidence="14">4A</strain>
    </source>
</reference>
<proteinExistence type="inferred from homology"/>
<dbReference type="PANTHER" id="PTHR43014:SF4">
    <property type="entry name" value="PYRIDINE NUCLEOTIDE-DISULFIDE OXIDOREDUCTASE RCLA-RELATED"/>
    <property type="match status" value="1"/>
</dbReference>
<keyword evidence="2 11" id="KW-0285">Flavoprotein</keyword>
<evidence type="ECO:0000256" key="10">
    <source>
        <dbReference type="PIRSR" id="PIRSR000350-4"/>
    </source>
</evidence>
<evidence type="ECO:0000256" key="3">
    <source>
        <dbReference type="ARBA" id="ARBA00022827"/>
    </source>
</evidence>
<keyword evidence="4" id="KW-0521">NADP</keyword>
<comment type="similarity">
    <text evidence="1 11">Belongs to the class-I pyridine nucleotide-disulfide oxidoreductase family.</text>
</comment>
<dbReference type="GO" id="GO:0003955">
    <property type="term" value="F:NAD(P)H dehydrogenase (quinone) activity"/>
    <property type="evidence" value="ECO:0007669"/>
    <property type="project" value="TreeGrafter"/>
</dbReference>
<dbReference type="InterPro" id="IPR004099">
    <property type="entry name" value="Pyr_nucl-diS_OxRdtase_dimer"/>
</dbReference>
<organism evidence="14 15">
    <name type="scientific">Methylacidimicrobium tartarophylax</name>
    <dbReference type="NCBI Taxonomy" id="1041768"/>
    <lineage>
        <taxon>Bacteria</taxon>
        <taxon>Pseudomonadati</taxon>
        <taxon>Verrucomicrobiota</taxon>
        <taxon>Methylacidimicrobium</taxon>
    </lineage>
</organism>
<evidence type="ECO:0000256" key="1">
    <source>
        <dbReference type="ARBA" id="ARBA00007532"/>
    </source>
</evidence>
<dbReference type="InterPro" id="IPR012999">
    <property type="entry name" value="Pyr_OxRdtase_I_AS"/>
</dbReference>
<dbReference type="Pfam" id="PF07992">
    <property type="entry name" value="Pyr_redox_2"/>
    <property type="match status" value="1"/>
</dbReference>
<dbReference type="SUPFAM" id="SSF55424">
    <property type="entry name" value="FAD/NAD-linked reductases, dimerisation (C-terminal) domain"/>
    <property type="match status" value="1"/>
</dbReference>
<keyword evidence="9" id="KW-0520">NAD</keyword>
<evidence type="ECO:0000256" key="6">
    <source>
        <dbReference type="ARBA" id="ARBA00023157"/>
    </source>
</evidence>
<comment type="cofactor">
    <cofactor evidence="9">
        <name>FAD</name>
        <dbReference type="ChEBI" id="CHEBI:57692"/>
    </cofactor>
    <text evidence="9">Binds 1 FAD per subunit.</text>
</comment>
<feature type="active site" description="Proton acceptor" evidence="8">
    <location>
        <position position="450"/>
    </location>
</feature>
<dbReference type="FunFam" id="3.30.390.30:FF:000001">
    <property type="entry name" value="Dihydrolipoyl dehydrogenase"/>
    <property type="match status" value="1"/>
</dbReference>
<dbReference type="GO" id="GO:0004148">
    <property type="term" value="F:dihydrolipoyl dehydrogenase (NADH) activity"/>
    <property type="evidence" value="ECO:0007669"/>
    <property type="project" value="UniProtKB-EC"/>
</dbReference>
<evidence type="ECO:0000259" key="12">
    <source>
        <dbReference type="Pfam" id="PF02852"/>
    </source>
</evidence>
<dbReference type="PRINTS" id="PR00368">
    <property type="entry name" value="FADPNR"/>
</dbReference>
<dbReference type="Proteomes" id="UP000334923">
    <property type="component" value="Unassembled WGS sequence"/>
</dbReference>
<name>A0A5E6MPF2_9BACT</name>
<keyword evidence="15" id="KW-1185">Reference proteome</keyword>
<feature type="binding site" evidence="9">
    <location>
        <position position="52"/>
    </location>
    <ligand>
        <name>FAD</name>
        <dbReference type="ChEBI" id="CHEBI:57692"/>
    </ligand>
</feature>
<dbReference type="Pfam" id="PF02852">
    <property type="entry name" value="Pyr_redox_dim"/>
    <property type="match status" value="1"/>
</dbReference>
<dbReference type="InterPro" id="IPR016156">
    <property type="entry name" value="FAD/NAD-linked_Rdtase_dimer_sf"/>
</dbReference>
<dbReference type="PIRSF" id="PIRSF000350">
    <property type="entry name" value="Mercury_reductase_MerA"/>
    <property type="match status" value="1"/>
</dbReference>
<dbReference type="PROSITE" id="PS00076">
    <property type="entry name" value="PYRIDINE_REDOX_1"/>
    <property type="match status" value="1"/>
</dbReference>
<feature type="disulfide bond" description="Redox-active" evidence="10">
    <location>
        <begin position="43"/>
        <end position="48"/>
    </location>
</feature>
<feature type="binding site" evidence="9">
    <location>
        <begin position="181"/>
        <end position="188"/>
    </location>
    <ligand>
        <name>NAD(+)</name>
        <dbReference type="ChEBI" id="CHEBI:57540"/>
    </ligand>
</feature>